<protein>
    <submittedName>
        <fullName evidence="2">Uncharacterized protein</fullName>
    </submittedName>
</protein>
<organism evidence="2 3">
    <name type="scientific">Pandoraea commovens</name>
    <dbReference type="NCBI Taxonomy" id="2508289"/>
    <lineage>
        <taxon>Bacteria</taxon>
        <taxon>Pseudomonadati</taxon>
        <taxon>Pseudomonadota</taxon>
        <taxon>Betaproteobacteria</taxon>
        <taxon>Burkholderiales</taxon>
        <taxon>Burkholderiaceae</taxon>
        <taxon>Pandoraea</taxon>
    </lineage>
</organism>
<evidence type="ECO:0000256" key="1">
    <source>
        <dbReference type="SAM" id="MobiDB-lite"/>
    </source>
</evidence>
<evidence type="ECO:0000313" key="3">
    <source>
        <dbReference type="Proteomes" id="UP000343335"/>
    </source>
</evidence>
<feature type="region of interest" description="Disordered" evidence="1">
    <location>
        <begin position="291"/>
        <end position="313"/>
    </location>
</feature>
<dbReference type="AlphaFoldDB" id="A0A5E4TU27"/>
<dbReference type="RefSeq" id="WP_150663804.1">
    <property type="nucleotide sequence ID" value="NZ_CABPSA010000002.1"/>
</dbReference>
<evidence type="ECO:0000313" key="2">
    <source>
        <dbReference type="EMBL" id="VVD91111.1"/>
    </source>
</evidence>
<name>A0A5E4TU27_9BURK</name>
<accession>A0A5E4TU27</accession>
<proteinExistence type="predicted"/>
<reference evidence="2 3" key="1">
    <citation type="submission" date="2019-08" db="EMBL/GenBank/DDBJ databases">
        <authorList>
            <person name="Peeters C."/>
        </authorList>
    </citation>
    <scope>NUCLEOTIDE SEQUENCE [LARGE SCALE GENOMIC DNA]</scope>
    <source>
        <strain evidence="2 3">LMG 31010</strain>
    </source>
</reference>
<dbReference type="Proteomes" id="UP000343335">
    <property type="component" value="Unassembled WGS sequence"/>
</dbReference>
<sequence>MESIQSSTQQVLNHDSHPVEQTEARFEPLESVLSEHVRGKEVVMVLGDRGVRNAEGDLLKEMQSVLSAKHIFGNREIVFIGGGKDKGGSLASSLASSIRDSSCIQVGFVPGEISDESEFDINAANFEINSEAPGDVRPTIYSDVMRNIDNEINGGKLRPILLVFGSDCGEVSESVIAEAKRGTQVVLMTEALPDGSAADNGASFNRLFTELKELSSSPKTNIHIVKAGLNKGCCTSECASDNEVVMALSLDLSNLRASITAADIRRAHLSAVTISKECMTPCNLKEILAQPNDTVPPSIEPPRNQSQSSPTLH</sequence>
<feature type="compositionally biased region" description="Polar residues" evidence="1">
    <location>
        <begin position="303"/>
        <end position="313"/>
    </location>
</feature>
<dbReference type="EMBL" id="CABPSA010000002">
    <property type="protein sequence ID" value="VVD91111.1"/>
    <property type="molecule type" value="Genomic_DNA"/>
</dbReference>
<gene>
    <name evidence="2" type="ORF">PCO31010_01649</name>
</gene>